<evidence type="ECO:0000313" key="3">
    <source>
        <dbReference type="Proteomes" id="UP000807716"/>
    </source>
</evidence>
<organism evidence="2 3">
    <name type="scientific">Actinomortierella ambigua</name>
    <dbReference type="NCBI Taxonomy" id="1343610"/>
    <lineage>
        <taxon>Eukaryota</taxon>
        <taxon>Fungi</taxon>
        <taxon>Fungi incertae sedis</taxon>
        <taxon>Mucoromycota</taxon>
        <taxon>Mortierellomycotina</taxon>
        <taxon>Mortierellomycetes</taxon>
        <taxon>Mortierellales</taxon>
        <taxon>Mortierellaceae</taxon>
        <taxon>Actinomortierella</taxon>
    </lineage>
</organism>
<feature type="compositionally biased region" description="Basic and acidic residues" evidence="1">
    <location>
        <begin position="146"/>
        <end position="161"/>
    </location>
</feature>
<accession>A0A9P6PGF1</accession>
<gene>
    <name evidence="2" type="ORF">DFQ27_001987</name>
</gene>
<keyword evidence="3" id="KW-1185">Reference proteome</keyword>
<feature type="non-terminal residue" evidence="2">
    <location>
        <position position="231"/>
    </location>
</feature>
<feature type="compositionally biased region" description="Polar residues" evidence="1">
    <location>
        <begin position="89"/>
        <end position="99"/>
    </location>
</feature>
<feature type="non-terminal residue" evidence="2">
    <location>
        <position position="1"/>
    </location>
</feature>
<feature type="compositionally biased region" description="Low complexity" evidence="1">
    <location>
        <begin position="68"/>
        <end position="77"/>
    </location>
</feature>
<sequence length="231" mass="25563">DVDAIPHKPVTQEAANPGQAHNKESRKAHAPKPRHHARLSSGSDADESDHGEENDVLRRARHARVHRSPAAPRSSSSEMQLKHPRASRASFTDRATPSTPKKPRPTLSGRFSALDTDDEEEEIARILKEREKSTVRQVPSAVVTPEARRAQQLREEEEQHQRRVRVIRQQLLELNHPDRTALSAMAEDFPNSAEASIEEYIAKLSKSRDATPGPVLSIAVATPAPITVATP</sequence>
<comment type="caution">
    <text evidence="2">The sequence shown here is derived from an EMBL/GenBank/DDBJ whole genome shotgun (WGS) entry which is preliminary data.</text>
</comment>
<name>A0A9P6PGF1_9FUNG</name>
<dbReference type="EMBL" id="JAAAJB010001703">
    <property type="protein sequence ID" value="KAG0247478.1"/>
    <property type="molecule type" value="Genomic_DNA"/>
</dbReference>
<feature type="region of interest" description="Disordered" evidence="1">
    <location>
        <begin position="1"/>
        <end position="119"/>
    </location>
</feature>
<evidence type="ECO:0000256" key="1">
    <source>
        <dbReference type="SAM" id="MobiDB-lite"/>
    </source>
</evidence>
<evidence type="ECO:0000313" key="2">
    <source>
        <dbReference type="EMBL" id="KAG0247478.1"/>
    </source>
</evidence>
<protein>
    <submittedName>
        <fullName evidence="2">Uncharacterized protein</fullName>
    </submittedName>
</protein>
<feature type="region of interest" description="Disordered" evidence="1">
    <location>
        <begin position="131"/>
        <end position="161"/>
    </location>
</feature>
<reference evidence="2" key="1">
    <citation type="journal article" date="2020" name="Fungal Divers.">
        <title>Resolving the Mortierellaceae phylogeny through synthesis of multi-gene phylogenetics and phylogenomics.</title>
        <authorList>
            <person name="Vandepol N."/>
            <person name="Liber J."/>
            <person name="Desiro A."/>
            <person name="Na H."/>
            <person name="Kennedy M."/>
            <person name="Barry K."/>
            <person name="Grigoriev I.V."/>
            <person name="Miller A.N."/>
            <person name="O'Donnell K."/>
            <person name="Stajich J.E."/>
            <person name="Bonito G."/>
        </authorList>
    </citation>
    <scope>NUCLEOTIDE SEQUENCE</scope>
    <source>
        <strain evidence="2">BC1065</strain>
    </source>
</reference>
<proteinExistence type="predicted"/>
<feature type="compositionally biased region" description="Basic residues" evidence="1">
    <location>
        <begin position="28"/>
        <end position="38"/>
    </location>
</feature>
<dbReference type="AlphaFoldDB" id="A0A9P6PGF1"/>
<dbReference type="Proteomes" id="UP000807716">
    <property type="component" value="Unassembled WGS sequence"/>
</dbReference>